<protein>
    <submittedName>
        <fullName evidence="1">Uncharacterized protein</fullName>
    </submittedName>
</protein>
<gene>
    <name evidence="1" type="ORF">AVEN_80645_1</name>
</gene>
<proteinExistence type="predicted"/>
<reference evidence="1 2" key="1">
    <citation type="journal article" date="2019" name="Sci. Rep.">
        <title>Orb-weaving spider Araneus ventricosus genome elucidates the spidroin gene catalogue.</title>
        <authorList>
            <person name="Kono N."/>
            <person name="Nakamura H."/>
            <person name="Ohtoshi R."/>
            <person name="Moran D.A.P."/>
            <person name="Shinohara A."/>
            <person name="Yoshida Y."/>
            <person name="Fujiwara M."/>
            <person name="Mori M."/>
            <person name="Tomita M."/>
            <person name="Arakawa K."/>
        </authorList>
    </citation>
    <scope>NUCLEOTIDE SEQUENCE [LARGE SCALE GENOMIC DNA]</scope>
</reference>
<dbReference type="Proteomes" id="UP000499080">
    <property type="component" value="Unassembled WGS sequence"/>
</dbReference>
<sequence length="182" mass="21550">MAYLIDMSDISREREFATGCLVWIIRERNPDLWLEFLNAPQQNEDSDEEPDQSFQVDINQAMSSYGRIYEAINTYAVNHIEVIEAKYRSFFTVHRDLADPHIKNFMELVSRYAYGLYEKPFTYEIIIVFCAHLSVFGYMSYQAKGLQEVVKYAISSITYMLKYYGFDNSKYTELRLFAENFF</sequence>
<keyword evidence="2" id="KW-1185">Reference proteome</keyword>
<evidence type="ECO:0000313" key="1">
    <source>
        <dbReference type="EMBL" id="GBO00837.1"/>
    </source>
</evidence>
<dbReference type="AlphaFoldDB" id="A0A4Y2TN44"/>
<accession>A0A4Y2TN44</accession>
<comment type="caution">
    <text evidence="1">The sequence shown here is derived from an EMBL/GenBank/DDBJ whole genome shotgun (WGS) entry which is preliminary data.</text>
</comment>
<dbReference type="EMBL" id="BGPR01029198">
    <property type="protein sequence ID" value="GBO00837.1"/>
    <property type="molecule type" value="Genomic_DNA"/>
</dbReference>
<name>A0A4Y2TN44_ARAVE</name>
<organism evidence="1 2">
    <name type="scientific">Araneus ventricosus</name>
    <name type="common">Orbweaver spider</name>
    <name type="synonym">Epeira ventricosa</name>
    <dbReference type="NCBI Taxonomy" id="182803"/>
    <lineage>
        <taxon>Eukaryota</taxon>
        <taxon>Metazoa</taxon>
        <taxon>Ecdysozoa</taxon>
        <taxon>Arthropoda</taxon>
        <taxon>Chelicerata</taxon>
        <taxon>Arachnida</taxon>
        <taxon>Araneae</taxon>
        <taxon>Araneomorphae</taxon>
        <taxon>Entelegynae</taxon>
        <taxon>Araneoidea</taxon>
        <taxon>Araneidae</taxon>
        <taxon>Araneus</taxon>
    </lineage>
</organism>
<evidence type="ECO:0000313" key="2">
    <source>
        <dbReference type="Proteomes" id="UP000499080"/>
    </source>
</evidence>